<feature type="compositionally biased region" description="Polar residues" evidence="1">
    <location>
        <begin position="55"/>
        <end position="66"/>
    </location>
</feature>
<proteinExistence type="predicted"/>
<dbReference type="EnsemblPlants" id="OPUNC12G04020.1">
    <property type="protein sequence ID" value="OPUNC12G04020.1"/>
    <property type="gene ID" value="OPUNC12G04020"/>
</dbReference>
<dbReference type="Gramene" id="OPUNC12G04020.1">
    <property type="protein sequence ID" value="OPUNC12G04020.1"/>
    <property type="gene ID" value="OPUNC12G04020"/>
</dbReference>
<dbReference type="HOGENOM" id="CLU_2088732_0_0_1"/>
<feature type="compositionally biased region" description="Polar residues" evidence="1">
    <location>
        <begin position="104"/>
        <end position="117"/>
    </location>
</feature>
<reference evidence="2" key="2">
    <citation type="submission" date="2018-05" db="EMBL/GenBank/DDBJ databases">
        <title>OpunRS2 (Oryza punctata Reference Sequence Version 2).</title>
        <authorList>
            <person name="Zhang J."/>
            <person name="Kudrna D."/>
            <person name="Lee S."/>
            <person name="Talag J."/>
            <person name="Welchert J."/>
            <person name="Wing R.A."/>
        </authorList>
    </citation>
    <scope>NUCLEOTIDE SEQUENCE [LARGE SCALE GENOMIC DNA]</scope>
</reference>
<organism evidence="2">
    <name type="scientific">Oryza punctata</name>
    <name type="common">Red rice</name>
    <dbReference type="NCBI Taxonomy" id="4537"/>
    <lineage>
        <taxon>Eukaryota</taxon>
        <taxon>Viridiplantae</taxon>
        <taxon>Streptophyta</taxon>
        <taxon>Embryophyta</taxon>
        <taxon>Tracheophyta</taxon>
        <taxon>Spermatophyta</taxon>
        <taxon>Magnoliopsida</taxon>
        <taxon>Liliopsida</taxon>
        <taxon>Poales</taxon>
        <taxon>Poaceae</taxon>
        <taxon>BOP clade</taxon>
        <taxon>Oryzoideae</taxon>
        <taxon>Oryzeae</taxon>
        <taxon>Oryzinae</taxon>
        <taxon>Oryza</taxon>
    </lineage>
</organism>
<protein>
    <submittedName>
        <fullName evidence="2">Uncharacterized protein</fullName>
    </submittedName>
</protein>
<dbReference type="AlphaFoldDB" id="A0A0E0MK20"/>
<keyword evidence="3" id="KW-1185">Reference proteome</keyword>
<sequence>MMSISERGLVVLPELKGWSEQSTHIRRTPSRSSYRCSGGRSYGLCSLNMSSVSSTAAKPAVGSTSAPELPSHGSKGKRMSHGSEFRGQYHPAGQHLASKKTNHAYGSNSSNSRHGKC</sequence>
<dbReference type="Proteomes" id="UP000026962">
    <property type="component" value="Chromosome 12"/>
</dbReference>
<evidence type="ECO:0000313" key="3">
    <source>
        <dbReference type="Proteomes" id="UP000026962"/>
    </source>
</evidence>
<reference evidence="2" key="1">
    <citation type="submission" date="2015-04" db="UniProtKB">
        <authorList>
            <consortium name="EnsemblPlants"/>
        </authorList>
    </citation>
    <scope>IDENTIFICATION</scope>
</reference>
<name>A0A0E0MK20_ORYPU</name>
<accession>A0A0E0MK20</accession>
<dbReference type="OMA" id="WSEQSTH"/>
<feature type="region of interest" description="Disordered" evidence="1">
    <location>
        <begin position="55"/>
        <end position="117"/>
    </location>
</feature>
<evidence type="ECO:0000256" key="1">
    <source>
        <dbReference type="SAM" id="MobiDB-lite"/>
    </source>
</evidence>
<evidence type="ECO:0000313" key="2">
    <source>
        <dbReference type="EnsemblPlants" id="OPUNC12G04020.1"/>
    </source>
</evidence>